<sequence length="262" mass="28951">MEKTILSKKEPERSLLVAISKTGGRGSSGRITSWQKGGGTRQMYRLVDFGQEHIGVAGKVLALEYDPYRNAFIILIQYEDGKKGYLIAPQDIKAGDEIMCQEKAEVKPGNRMMLRNIPIGTMVYNVELEPGRGGKLVRGAGVGARVLALEGGYVHLQLPSTEIRKVSSQCFASIGMVSNPGFMYEKDRKAGTTRWKGRRPSVRGTVMNPVDHPHGGGEGRQPLGMHPKTPWGKPALGVKTRNKKKWSTKLIIQRRVKKKKTA</sequence>
<dbReference type="SUPFAM" id="SSF50104">
    <property type="entry name" value="Translation proteins SH3-like domain"/>
    <property type="match status" value="1"/>
</dbReference>
<dbReference type="Gene3D" id="2.40.50.140">
    <property type="entry name" value="Nucleic acid-binding proteins"/>
    <property type="match status" value="1"/>
</dbReference>
<keyword evidence="2 9" id="KW-0689">Ribosomal protein</keyword>
<feature type="domain" description="Large ribosomal subunit protein uL2 RNA-binding" evidence="8">
    <location>
        <begin position="24"/>
        <end position="100"/>
    </location>
</feature>
<dbReference type="AlphaFoldDB" id="A0A1G2R5A5"/>
<evidence type="ECO:0000256" key="5">
    <source>
        <dbReference type="ARBA" id="ARBA00035459"/>
    </source>
</evidence>
<dbReference type="NCBIfam" id="TIGR01171">
    <property type="entry name" value="rplB_bact"/>
    <property type="match status" value="1"/>
</dbReference>
<evidence type="ECO:0000313" key="10">
    <source>
        <dbReference type="Proteomes" id="UP000176901"/>
    </source>
</evidence>
<dbReference type="EMBL" id="MHTW01000012">
    <property type="protein sequence ID" value="OHA67442.1"/>
    <property type="molecule type" value="Genomic_DNA"/>
</dbReference>
<feature type="region of interest" description="Disordered" evidence="6">
    <location>
        <begin position="188"/>
        <end position="246"/>
    </location>
</feature>
<evidence type="ECO:0000256" key="1">
    <source>
        <dbReference type="ARBA" id="ARBA00005636"/>
    </source>
</evidence>
<dbReference type="InterPro" id="IPR002171">
    <property type="entry name" value="Ribosomal_uL2"/>
</dbReference>
<dbReference type="GO" id="GO:0003723">
    <property type="term" value="F:RNA binding"/>
    <property type="evidence" value="ECO:0007669"/>
    <property type="project" value="InterPro"/>
</dbReference>
<evidence type="ECO:0000259" key="8">
    <source>
        <dbReference type="SMART" id="SM01383"/>
    </source>
</evidence>
<dbReference type="PANTHER" id="PTHR13691">
    <property type="entry name" value="RIBOSOMAL PROTEIN L2"/>
    <property type="match status" value="1"/>
</dbReference>
<dbReference type="GO" id="GO:0016740">
    <property type="term" value="F:transferase activity"/>
    <property type="evidence" value="ECO:0007669"/>
    <property type="project" value="InterPro"/>
</dbReference>
<evidence type="ECO:0000256" key="4">
    <source>
        <dbReference type="ARBA" id="ARBA00035242"/>
    </source>
</evidence>
<dbReference type="FunFam" id="4.10.950.10:FF:000001">
    <property type="entry name" value="50S ribosomal protein L2"/>
    <property type="match status" value="1"/>
</dbReference>
<organism evidence="9 10">
    <name type="scientific">Candidatus Wildermuthbacteria bacterium RIFCSPHIGHO2_02_FULL_47_12</name>
    <dbReference type="NCBI Taxonomy" id="1802451"/>
    <lineage>
        <taxon>Bacteria</taxon>
        <taxon>Candidatus Wildermuthiibacteriota</taxon>
    </lineage>
</organism>
<dbReference type="InterPro" id="IPR014726">
    <property type="entry name" value="Ribosomal_uL2_dom3"/>
</dbReference>
<reference evidence="9 10" key="1">
    <citation type="journal article" date="2016" name="Nat. Commun.">
        <title>Thousands of microbial genomes shed light on interconnected biogeochemical processes in an aquifer system.</title>
        <authorList>
            <person name="Anantharaman K."/>
            <person name="Brown C.T."/>
            <person name="Hug L.A."/>
            <person name="Sharon I."/>
            <person name="Castelle C.J."/>
            <person name="Probst A.J."/>
            <person name="Thomas B.C."/>
            <person name="Singh A."/>
            <person name="Wilkins M.J."/>
            <person name="Karaoz U."/>
            <person name="Brodie E.L."/>
            <person name="Williams K.H."/>
            <person name="Hubbard S.S."/>
            <person name="Banfield J.F."/>
        </authorList>
    </citation>
    <scope>NUCLEOTIDE SEQUENCE [LARGE SCALE GENOMIC DNA]</scope>
</reference>
<dbReference type="InterPro" id="IPR012340">
    <property type="entry name" value="NA-bd_OB-fold"/>
</dbReference>
<dbReference type="Pfam" id="PF03947">
    <property type="entry name" value="Ribosomal_L2_C"/>
    <property type="match status" value="1"/>
</dbReference>
<dbReference type="Gene3D" id="4.10.950.10">
    <property type="entry name" value="Ribosomal protein L2, domain 3"/>
    <property type="match status" value="1"/>
</dbReference>
<name>A0A1G2R5A5_9BACT</name>
<dbReference type="InterPro" id="IPR008991">
    <property type="entry name" value="Translation_prot_SH3-like_sf"/>
</dbReference>
<dbReference type="InterPro" id="IPR014722">
    <property type="entry name" value="Rib_uL2_dom2"/>
</dbReference>
<dbReference type="GO" id="GO:0015934">
    <property type="term" value="C:large ribosomal subunit"/>
    <property type="evidence" value="ECO:0007669"/>
    <property type="project" value="InterPro"/>
</dbReference>
<dbReference type="PANTHER" id="PTHR13691:SF5">
    <property type="entry name" value="LARGE RIBOSOMAL SUBUNIT PROTEIN UL2M"/>
    <property type="match status" value="1"/>
</dbReference>
<dbReference type="SMART" id="SM01383">
    <property type="entry name" value="Ribosomal_L2"/>
    <property type="match status" value="1"/>
</dbReference>
<comment type="similarity">
    <text evidence="1">Belongs to the universal ribosomal protein uL2 family.</text>
</comment>
<dbReference type="Proteomes" id="UP000176901">
    <property type="component" value="Unassembled WGS sequence"/>
</dbReference>
<dbReference type="SUPFAM" id="SSF50249">
    <property type="entry name" value="Nucleic acid-binding proteins"/>
    <property type="match status" value="1"/>
</dbReference>
<gene>
    <name evidence="9" type="ORF">A3C82_00330</name>
</gene>
<dbReference type="SMART" id="SM01382">
    <property type="entry name" value="Ribosomal_L2_C"/>
    <property type="match status" value="1"/>
</dbReference>
<feature type="domain" description="Large ribosomal subunit protein uL2 C-terminal" evidence="7">
    <location>
        <begin position="106"/>
        <end position="234"/>
    </location>
</feature>
<comment type="caution">
    <text evidence="9">The sequence shown here is derived from an EMBL/GenBank/DDBJ whole genome shotgun (WGS) entry which is preliminary data.</text>
</comment>
<dbReference type="InterPro" id="IPR005880">
    <property type="entry name" value="Ribosomal_uL2_bac/org-type"/>
</dbReference>
<dbReference type="InterPro" id="IPR022671">
    <property type="entry name" value="Ribosomal_uL2_CS"/>
</dbReference>
<accession>A0A1G2R5A5</accession>
<dbReference type="GO" id="GO:0003735">
    <property type="term" value="F:structural constituent of ribosome"/>
    <property type="evidence" value="ECO:0007669"/>
    <property type="project" value="InterPro"/>
</dbReference>
<dbReference type="Gene3D" id="2.30.30.30">
    <property type="match status" value="1"/>
</dbReference>
<protein>
    <recommendedName>
        <fullName evidence="4">Large ribosomal subunit protein uL2</fullName>
    </recommendedName>
    <alternativeName>
        <fullName evidence="5">50S ribosomal protein L2</fullName>
    </alternativeName>
</protein>
<evidence type="ECO:0000256" key="3">
    <source>
        <dbReference type="ARBA" id="ARBA00023274"/>
    </source>
</evidence>
<dbReference type="InterPro" id="IPR022669">
    <property type="entry name" value="Ribosomal_uL2_C"/>
</dbReference>
<dbReference type="GO" id="GO:0006412">
    <property type="term" value="P:translation"/>
    <property type="evidence" value="ECO:0007669"/>
    <property type="project" value="InterPro"/>
</dbReference>
<dbReference type="InterPro" id="IPR022666">
    <property type="entry name" value="Ribosomal_uL2_RNA-bd_dom"/>
</dbReference>
<dbReference type="PROSITE" id="PS00467">
    <property type="entry name" value="RIBOSOMAL_L2"/>
    <property type="match status" value="1"/>
</dbReference>
<dbReference type="STRING" id="1802451.A3C82_00330"/>
<dbReference type="PIRSF" id="PIRSF002158">
    <property type="entry name" value="Ribosomal_L2"/>
    <property type="match status" value="1"/>
</dbReference>
<dbReference type="Pfam" id="PF00181">
    <property type="entry name" value="Ribosomal_L2_N"/>
    <property type="match status" value="1"/>
</dbReference>
<evidence type="ECO:0000256" key="2">
    <source>
        <dbReference type="ARBA" id="ARBA00022980"/>
    </source>
</evidence>
<dbReference type="FunFam" id="2.30.30.30:FF:000001">
    <property type="entry name" value="50S ribosomal protein L2"/>
    <property type="match status" value="1"/>
</dbReference>
<evidence type="ECO:0000256" key="6">
    <source>
        <dbReference type="SAM" id="MobiDB-lite"/>
    </source>
</evidence>
<keyword evidence="3" id="KW-0687">Ribonucleoprotein</keyword>
<evidence type="ECO:0000259" key="7">
    <source>
        <dbReference type="SMART" id="SM01382"/>
    </source>
</evidence>
<proteinExistence type="inferred from homology"/>
<evidence type="ECO:0000313" key="9">
    <source>
        <dbReference type="EMBL" id="OHA67442.1"/>
    </source>
</evidence>